<dbReference type="InParanoid" id="Q95QY0"/>
<evidence type="ECO:0000313" key="4">
    <source>
        <dbReference type="Proteomes" id="UP000001940"/>
    </source>
</evidence>
<dbReference type="WormBase" id="C04G6.11">
    <property type="protein sequence ID" value="CE27650"/>
    <property type="gene ID" value="WBGene00015459"/>
</dbReference>
<keyword evidence="2" id="KW-0812">Transmembrane</keyword>
<dbReference type="AlphaFoldDB" id="Q95QY0"/>
<feature type="region of interest" description="Disordered" evidence="1">
    <location>
        <begin position="66"/>
        <end position="88"/>
    </location>
</feature>
<protein>
    <submittedName>
        <fullName evidence="3">Uncharacterized protein</fullName>
    </submittedName>
</protein>
<reference evidence="3 4" key="1">
    <citation type="journal article" date="1998" name="Science">
        <title>Genome sequence of the nematode C. elegans: a platform for investigating biology.</title>
        <authorList>
            <consortium name="The C. elegans sequencing consortium"/>
            <person name="Sulson J.E."/>
            <person name="Waterston R."/>
        </authorList>
    </citation>
    <scope>NUCLEOTIDE SEQUENCE [LARGE SCALE GENOMIC DNA]</scope>
    <source>
        <strain evidence="3 4">Bristol N2</strain>
    </source>
</reference>
<sequence>MKSELSVNLKCVLCATFQEFEKQLFSIRILIFKFLQKLSRKTESKNLRYSGKNNIYPQLAKEIDKISEKNRGRKREIGSDEESVRNERDCLKKSRRRLLSIKFFVFFFCLLPFFLSSSIFFLYLFYLTVGK</sequence>
<accession>Q95QY0</accession>
<dbReference type="UCSC" id="C04G6.11">
    <property type="organism name" value="c. elegans"/>
</dbReference>
<organism evidence="3 4">
    <name type="scientific">Caenorhabditis elegans</name>
    <dbReference type="NCBI Taxonomy" id="6239"/>
    <lineage>
        <taxon>Eukaryota</taxon>
        <taxon>Metazoa</taxon>
        <taxon>Ecdysozoa</taxon>
        <taxon>Nematoda</taxon>
        <taxon>Chromadorea</taxon>
        <taxon>Rhabditida</taxon>
        <taxon>Rhabditina</taxon>
        <taxon>Rhabditomorpha</taxon>
        <taxon>Rhabditoidea</taxon>
        <taxon>Rhabditidae</taxon>
        <taxon>Peloderinae</taxon>
        <taxon>Caenorhabditis</taxon>
    </lineage>
</organism>
<dbReference type="KEGG" id="cel:CELE_C04G6.11"/>
<dbReference type="SMR" id="Q95QY0"/>
<keyword evidence="2" id="KW-0472">Membrane</keyword>
<name>Q95QY0_CAEEL</name>
<dbReference type="RefSeq" id="NP_494945.1">
    <property type="nucleotide sequence ID" value="NM_062544.1"/>
</dbReference>
<dbReference type="PaxDb" id="6239-C04G6.11"/>
<evidence type="ECO:0000313" key="5">
    <source>
        <dbReference type="WormBase" id="C04G6.11"/>
    </source>
</evidence>
<dbReference type="HOGENOM" id="CLU_1929460_0_0_1"/>
<evidence type="ECO:0000256" key="1">
    <source>
        <dbReference type="SAM" id="MobiDB-lite"/>
    </source>
</evidence>
<gene>
    <name evidence="3 5" type="ORF">C04G6.11</name>
    <name evidence="3" type="ORF">CELE_C04G6.11</name>
</gene>
<keyword evidence="2" id="KW-1133">Transmembrane helix</keyword>
<dbReference type="CTD" id="182239"/>
<proteinExistence type="predicted"/>
<dbReference type="AGR" id="WB:WBGene00015459"/>
<feature type="transmembrane region" description="Helical" evidence="2">
    <location>
        <begin position="103"/>
        <end position="126"/>
    </location>
</feature>
<keyword evidence="4" id="KW-1185">Reference proteome</keyword>
<evidence type="ECO:0000256" key="2">
    <source>
        <dbReference type="SAM" id="Phobius"/>
    </source>
</evidence>
<dbReference type="EMBL" id="BX284602">
    <property type="protein sequence ID" value="CCD63058.1"/>
    <property type="molecule type" value="Genomic_DNA"/>
</dbReference>
<evidence type="ECO:0000313" key="3">
    <source>
        <dbReference type="EMBL" id="CCD63058.1"/>
    </source>
</evidence>
<dbReference type="Proteomes" id="UP000001940">
    <property type="component" value="Chromosome II"/>
</dbReference>
<dbReference type="GeneID" id="182239"/>